<proteinExistence type="predicted"/>
<dbReference type="Proteomes" id="UP001062846">
    <property type="component" value="Chromosome 13"/>
</dbReference>
<reference evidence="1" key="1">
    <citation type="submission" date="2022-02" db="EMBL/GenBank/DDBJ databases">
        <title>Plant Genome Project.</title>
        <authorList>
            <person name="Zhang R.-G."/>
        </authorList>
    </citation>
    <scope>NUCLEOTIDE SEQUENCE</scope>
    <source>
        <strain evidence="1">AT1</strain>
    </source>
</reference>
<accession>A0ACC0L8A8</accession>
<organism evidence="1 2">
    <name type="scientific">Rhododendron molle</name>
    <name type="common">Chinese azalea</name>
    <name type="synonym">Azalea mollis</name>
    <dbReference type="NCBI Taxonomy" id="49168"/>
    <lineage>
        <taxon>Eukaryota</taxon>
        <taxon>Viridiplantae</taxon>
        <taxon>Streptophyta</taxon>
        <taxon>Embryophyta</taxon>
        <taxon>Tracheophyta</taxon>
        <taxon>Spermatophyta</taxon>
        <taxon>Magnoliopsida</taxon>
        <taxon>eudicotyledons</taxon>
        <taxon>Gunneridae</taxon>
        <taxon>Pentapetalae</taxon>
        <taxon>asterids</taxon>
        <taxon>Ericales</taxon>
        <taxon>Ericaceae</taxon>
        <taxon>Ericoideae</taxon>
        <taxon>Rhodoreae</taxon>
        <taxon>Rhododendron</taxon>
    </lineage>
</organism>
<gene>
    <name evidence="1" type="ORF">RHMOL_Rhmol13G0173100</name>
</gene>
<comment type="caution">
    <text evidence="1">The sequence shown here is derived from an EMBL/GenBank/DDBJ whole genome shotgun (WGS) entry which is preliminary data.</text>
</comment>
<sequence length="154" mass="16558">MAFGEDLDDGKDDNNDEPVVTPDMLKFMQELRKVDGQFQTGVLEIFAIGDVAAFSLKAVDFITVHGPNCLVLSEKVRREFLSAIQEAANMGLPYPAERRSVAQLATKLHQICAGLCRGTAGPTGDAAAIGRLIGPDSPRAFEAKSGEAICLIFF</sequence>
<keyword evidence="2" id="KW-1185">Reference proteome</keyword>
<evidence type="ECO:0000313" key="1">
    <source>
        <dbReference type="EMBL" id="KAI8524746.1"/>
    </source>
</evidence>
<protein>
    <submittedName>
        <fullName evidence="1">Uncharacterized protein</fullName>
    </submittedName>
</protein>
<evidence type="ECO:0000313" key="2">
    <source>
        <dbReference type="Proteomes" id="UP001062846"/>
    </source>
</evidence>
<dbReference type="EMBL" id="CM046400">
    <property type="protein sequence ID" value="KAI8524746.1"/>
    <property type="molecule type" value="Genomic_DNA"/>
</dbReference>
<name>A0ACC0L8A8_RHOML</name>